<comment type="caution">
    <text evidence="3">The sequence shown here is derived from an EMBL/GenBank/DDBJ whole genome shotgun (WGS) entry which is preliminary data.</text>
</comment>
<dbReference type="GO" id="GO:0009706">
    <property type="term" value="C:chloroplast inner membrane"/>
    <property type="evidence" value="ECO:0007669"/>
    <property type="project" value="TreeGrafter"/>
</dbReference>
<protein>
    <submittedName>
        <fullName evidence="3">Uncharacterized protein</fullName>
    </submittedName>
</protein>
<dbReference type="EMBL" id="LEKV01001498">
    <property type="protein sequence ID" value="KVI07670.1"/>
    <property type="molecule type" value="Genomic_DNA"/>
</dbReference>
<keyword evidence="4" id="KW-1185">Reference proteome</keyword>
<evidence type="ECO:0000313" key="3">
    <source>
        <dbReference type="EMBL" id="KVI07670.1"/>
    </source>
</evidence>
<dbReference type="PANTHER" id="PTHR34048:SF5">
    <property type="entry name" value="INNER MEMBRANE LOCALIZED PROTEIN"/>
    <property type="match status" value="1"/>
</dbReference>
<dbReference type="InterPro" id="IPR040377">
    <property type="entry name" value="Ssl2009-like"/>
</dbReference>
<dbReference type="PANTHER" id="PTHR34048">
    <property type="entry name" value="LOW-DENSITY RECEPTOR-LIKE PROTEIN"/>
    <property type="match status" value="1"/>
</dbReference>
<name>A0A103YEL7_CYNCS</name>
<keyword evidence="2" id="KW-1133">Transmembrane helix</keyword>
<sequence length="139" mass="14599">MSAISNSSLLLPKNRSDQLSSGSSVKKLDQGFTKLSFGQSRVGNLQLLTSKRTFSIQAGYSDDGRSNSGSAFVGGFVLGGLLVGTLGCIYAPQKTRQKLAKKIAELNSAIDDVSSQLKSDDDEPVTNNGVVPDESEALA</sequence>
<reference evidence="3 4" key="1">
    <citation type="journal article" date="2016" name="Sci. Rep.">
        <title>The genome sequence of the outbreeding globe artichoke constructed de novo incorporating a phase-aware low-pass sequencing strategy of F1 progeny.</title>
        <authorList>
            <person name="Scaglione D."/>
            <person name="Reyes-Chin-Wo S."/>
            <person name="Acquadro A."/>
            <person name="Froenicke L."/>
            <person name="Portis E."/>
            <person name="Beitel C."/>
            <person name="Tirone M."/>
            <person name="Mauro R."/>
            <person name="Lo Monaco A."/>
            <person name="Mauromicale G."/>
            <person name="Faccioli P."/>
            <person name="Cattivelli L."/>
            <person name="Rieseberg L."/>
            <person name="Michelmore R."/>
            <person name="Lanteri S."/>
        </authorList>
    </citation>
    <scope>NUCLEOTIDE SEQUENCE [LARGE SCALE GENOMIC DNA]</scope>
    <source>
        <strain evidence="3">2C</strain>
    </source>
</reference>
<evidence type="ECO:0000256" key="2">
    <source>
        <dbReference type="SAM" id="Phobius"/>
    </source>
</evidence>
<keyword evidence="2" id="KW-0812">Transmembrane</keyword>
<evidence type="ECO:0000256" key="1">
    <source>
        <dbReference type="SAM" id="MobiDB-lite"/>
    </source>
</evidence>
<gene>
    <name evidence="3" type="ORF">Ccrd_013975</name>
</gene>
<dbReference type="GO" id="GO:0009535">
    <property type="term" value="C:chloroplast thylakoid membrane"/>
    <property type="evidence" value="ECO:0007669"/>
    <property type="project" value="TreeGrafter"/>
</dbReference>
<organism evidence="3 4">
    <name type="scientific">Cynara cardunculus var. scolymus</name>
    <name type="common">Globe artichoke</name>
    <name type="synonym">Cynara scolymus</name>
    <dbReference type="NCBI Taxonomy" id="59895"/>
    <lineage>
        <taxon>Eukaryota</taxon>
        <taxon>Viridiplantae</taxon>
        <taxon>Streptophyta</taxon>
        <taxon>Embryophyta</taxon>
        <taxon>Tracheophyta</taxon>
        <taxon>Spermatophyta</taxon>
        <taxon>Magnoliopsida</taxon>
        <taxon>eudicotyledons</taxon>
        <taxon>Gunneridae</taxon>
        <taxon>Pentapetalae</taxon>
        <taxon>asterids</taxon>
        <taxon>campanulids</taxon>
        <taxon>Asterales</taxon>
        <taxon>Asteraceae</taxon>
        <taxon>Carduoideae</taxon>
        <taxon>Cardueae</taxon>
        <taxon>Carduinae</taxon>
        <taxon>Cynara</taxon>
    </lineage>
</organism>
<dbReference type="Proteomes" id="UP000243975">
    <property type="component" value="Unassembled WGS sequence"/>
</dbReference>
<keyword evidence="2" id="KW-0472">Membrane</keyword>
<dbReference type="Gramene" id="KVI07670">
    <property type="protein sequence ID" value="KVI07670"/>
    <property type="gene ID" value="Ccrd_013975"/>
</dbReference>
<evidence type="ECO:0000313" key="4">
    <source>
        <dbReference type="Proteomes" id="UP000243975"/>
    </source>
</evidence>
<feature type="transmembrane region" description="Helical" evidence="2">
    <location>
        <begin position="71"/>
        <end position="92"/>
    </location>
</feature>
<proteinExistence type="predicted"/>
<accession>A0A103YEL7</accession>
<feature type="region of interest" description="Disordered" evidence="1">
    <location>
        <begin position="114"/>
        <end position="139"/>
    </location>
</feature>
<dbReference type="STRING" id="59895.A0A103YEL7"/>
<dbReference type="AlphaFoldDB" id="A0A103YEL7"/>